<dbReference type="OrthoDB" id="9793039at2"/>
<dbReference type="InterPro" id="IPR041581">
    <property type="entry name" value="Glyoxalase_6"/>
</dbReference>
<dbReference type="AlphaFoldDB" id="A0A239MK02"/>
<dbReference type="PANTHER" id="PTHR33993:SF14">
    <property type="entry name" value="GB|AAF24581.1"/>
    <property type="match status" value="1"/>
</dbReference>
<dbReference type="RefSeq" id="WP_089227727.1">
    <property type="nucleotide sequence ID" value="NZ_FZOF01000025.1"/>
</dbReference>
<evidence type="ECO:0000313" key="3">
    <source>
        <dbReference type="Proteomes" id="UP000198280"/>
    </source>
</evidence>
<evidence type="ECO:0000259" key="1">
    <source>
        <dbReference type="PROSITE" id="PS51819"/>
    </source>
</evidence>
<proteinExistence type="predicted"/>
<dbReference type="PANTHER" id="PTHR33993">
    <property type="entry name" value="GLYOXALASE-RELATED"/>
    <property type="match status" value="1"/>
</dbReference>
<dbReference type="InterPro" id="IPR052164">
    <property type="entry name" value="Anthracycline_SecMetBiosynth"/>
</dbReference>
<dbReference type="PROSITE" id="PS51819">
    <property type="entry name" value="VOC"/>
    <property type="match status" value="1"/>
</dbReference>
<keyword evidence="3" id="KW-1185">Reference proteome</keyword>
<sequence>MDTTTAGGPGIPCWAQLGSPDPRTAAAFYGALFGWDFTEDPARGPGHLTARLRGLPVAGLGPVGDLPRPGWTACFTVHDTGKAAAAVAAAGGTVLARAAAGGVEDLYADPSGAHFAVREPDARQAPSAAAGPGGFALAELITDDVDASAAFYGALFGWTAGDPAGPLGRREWRLDGTPVSLLLPRPAAMPRETPPYWDAYFSVTDVAAAATRATLAGGTLLMPSTDIGSGSIAVLLDPMGAVLTLVEPRA</sequence>
<dbReference type="EMBL" id="FZOF01000025">
    <property type="protein sequence ID" value="SNT42850.1"/>
    <property type="molecule type" value="Genomic_DNA"/>
</dbReference>
<organism evidence="2 3">
    <name type="scientific">Actinacidiphila glaucinigra</name>
    <dbReference type="NCBI Taxonomy" id="235986"/>
    <lineage>
        <taxon>Bacteria</taxon>
        <taxon>Bacillati</taxon>
        <taxon>Actinomycetota</taxon>
        <taxon>Actinomycetes</taxon>
        <taxon>Kitasatosporales</taxon>
        <taxon>Streptomycetaceae</taxon>
        <taxon>Actinacidiphila</taxon>
    </lineage>
</organism>
<feature type="domain" description="VOC" evidence="1">
    <location>
        <begin position="134"/>
        <end position="248"/>
    </location>
</feature>
<dbReference type="Proteomes" id="UP000198280">
    <property type="component" value="Unassembled WGS sequence"/>
</dbReference>
<protein>
    <recommendedName>
        <fullName evidence="1">VOC domain-containing protein</fullName>
    </recommendedName>
</protein>
<evidence type="ECO:0000313" key="2">
    <source>
        <dbReference type="EMBL" id="SNT42850.1"/>
    </source>
</evidence>
<accession>A0A239MK02</accession>
<dbReference type="InterPro" id="IPR029068">
    <property type="entry name" value="Glyas_Bleomycin-R_OHBP_Dase"/>
</dbReference>
<dbReference type="Gene3D" id="3.10.180.10">
    <property type="entry name" value="2,3-Dihydroxybiphenyl 1,2-Dioxygenase, domain 1"/>
    <property type="match status" value="2"/>
</dbReference>
<gene>
    <name evidence="2" type="ORF">SAMN05216252_1257</name>
</gene>
<dbReference type="SUPFAM" id="SSF54593">
    <property type="entry name" value="Glyoxalase/Bleomycin resistance protein/Dihydroxybiphenyl dioxygenase"/>
    <property type="match status" value="2"/>
</dbReference>
<reference evidence="2 3" key="1">
    <citation type="submission" date="2017-06" db="EMBL/GenBank/DDBJ databases">
        <authorList>
            <person name="Kim H.J."/>
            <person name="Triplett B.A."/>
        </authorList>
    </citation>
    <scope>NUCLEOTIDE SEQUENCE [LARGE SCALE GENOMIC DNA]</scope>
    <source>
        <strain evidence="2 3">CGMCC 4.1858</strain>
    </source>
</reference>
<dbReference type="Pfam" id="PF18029">
    <property type="entry name" value="Glyoxalase_6"/>
    <property type="match status" value="2"/>
</dbReference>
<dbReference type="InterPro" id="IPR037523">
    <property type="entry name" value="VOC_core"/>
</dbReference>
<name>A0A239MK02_9ACTN</name>